<evidence type="ECO:0000256" key="2">
    <source>
        <dbReference type="ARBA" id="ARBA00010279"/>
    </source>
</evidence>
<dbReference type="Gene3D" id="2.60.40.2970">
    <property type="match status" value="1"/>
</dbReference>
<dbReference type="GO" id="GO:0004222">
    <property type="term" value="F:metalloendopeptidase activity"/>
    <property type="evidence" value="ECO:0007669"/>
    <property type="project" value="InterPro"/>
</dbReference>
<dbReference type="Gene3D" id="3.40.390.10">
    <property type="entry name" value="Collagenase (Catalytic Domain)"/>
    <property type="match status" value="1"/>
</dbReference>
<dbReference type="PANTHER" id="PTHR37016:SF3">
    <property type="entry name" value="NEUTRAL PROTEASE 2-RELATED"/>
    <property type="match status" value="1"/>
</dbReference>
<dbReference type="InterPro" id="IPR034115">
    <property type="entry name" value="M35_peptidyl-Lys"/>
</dbReference>
<keyword evidence="5 10" id="KW-0378">Hydrolase</keyword>
<dbReference type="InterPro" id="IPR050414">
    <property type="entry name" value="Fungal_M35_metalloproteases"/>
</dbReference>
<reference evidence="10 11" key="1">
    <citation type="submission" date="2020-08" db="EMBL/GenBank/DDBJ databases">
        <title>Genomic Encyclopedia of Type Strains, Phase III (KMG-III): the genomes of soil and plant-associated and newly described type strains.</title>
        <authorList>
            <person name="Whitman W."/>
        </authorList>
    </citation>
    <scope>NUCLEOTIDE SEQUENCE [LARGE SCALE GENOMIC DNA]</scope>
    <source>
        <strain evidence="10 11">CECT 8897</strain>
    </source>
</reference>
<dbReference type="AlphaFoldDB" id="A0A7W5FW53"/>
<dbReference type="PANTHER" id="PTHR37016">
    <property type="match status" value="1"/>
</dbReference>
<dbReference type="InterPro" id="IPR029463">
    <property type="entry name" value="Lys_MEP"/>
</dbReference>
<feature type="signal peptide" evidence="8">
    <location>
        <begin position="1"/>
        <end position="24"/>
    </location>
</feature>
<evidence type="ECO:0000256" key="7">
    <source>
        <dbReference type="ARBA" id="ARBA00023049"/>
    </source>
</evidence>
<keyword evidence="6" id="KW-0862">Zinc</keyword>
<organism evidence="10 11">
    <name type="scientific">Pseudoduganella violacea</name>
    <dbReference type="NCBI Taxonomy" id="1715466"/>
    <lineage>
        <taxon>Bacteria</taxon>
        <taxon>Pseudomonadati</taxon>
        <taxon>Pseudomonadota</taxon>
        <taxon>Betaproteobacteria</taxon>
        <taxon>Burkholderiales</taxon>
        <taxon>Oxalobacteraceae</taxon>
        <taxon>Telluria group</taxon>
        <taxon>Pseudoduganella</taxon>
    </lineage>
</organism>
<gene>
    <name evidence="10" type="ORF">FHS03_003981</name>
</gene>
<keyword evidence="3" id="KW-0645">Protease</keyword>
<comment type="cofactor">
    <cofactor evidence="1">
        <name>Zn(2+)</name>
        <dbReference type="ChEBI" id="CHEBI:29105"/>
    </cofactor>
</comment>
<evidence type="ECO:0000256" key="6">
    <source>
        <dbReference type="ARBA" id="ARBA00022833"/>
    </source>
</evidence>
<comment type="similarity">
    <text evidence="2">Belongs to the peptidase M35 family.</text>
</comment>
<evidence type="ECO:0000256" key="1">
    <source>
        <dbReference type="ARBA" id="ARBA00001947"/>
    </source>
</evidence>
<dbReference type="GO" id="GO:0006508">
    <property type="term" value="P:proteolysis"/>
    <property type="evidence" value="ECO:0007669"/>
    <property type="project" value="UniProtKB-KW"/>
</dbReference>
<dbReference type="InterPro" id="IPR024079">
    <property type="entry name" value="MetalloPept_cat_dom_sf"/>
</dbReference>
<sequence>MNLNQRLKLGGSVLAIALCFSASAAASGLVASVSLEKKALGTGDDVVVRVTMFNSGDTAEKILRWHTPFGAIEQSLFEITRDGVNVPYEGKLVKRPAPTAADYLVIEPGKAYTATVELSHLYDMSVTGDYSIRFLSKTAAPVRTDKGEQAADEKTAGLLQSEAVSIWIEGDASPAQKAAEQEAALAGSLTFTQCSSSQQTQIKAAYTAAKNMANGSVSYLTGTPGQRYTKWFGAYNASRFNTVKSHFNAIKDAFANKAVVVDCGCKESYYAYVYPNQPYKIYVCNAFWPAPTTGTDSKGGTLVHEMSHFTVVAGTDDWAYGQSAAASLAISNPSQAIDNADSHEYFGENTPSLP</sequence>
<evidence type="ECO:0000256" key="3">
    <source>
        <dbReference type="ARBA" id="ARBA00022670"/>
    </source>
</evidence>
<dbReference type="Pfam" id="PF14521">
    <property type="entry name" value="Aspzincin_M35"/>
    <property type="match status" value="1"/>
</dbReference>
<keyword evidence="11" id="KW-1185">Reference proteome</keyword>
<keyword evidence="8" id="KW-0732">Signal</keyword>
<dbReference type="SMART" id="SM01351">
    <property type="entry name" value="Aspzincin_M35"/>
    <property type="match status" value="1"/>
</dbReference>
<feature type="domain" description="Lysine-specific metallo-endopeptidase" evidence="9">
    <location>
        <begin position="218"/>
        <end position="348"/>
    </location>
</feature>
<keyword evidence="4" id="KW-0479">Metal-binding</keyword>
<protein>
    <submittedName>
        <fullName evidence="10">Peptidyl-Lys metalloendopeptidase</fullName>
        <ecNumber evidence="10">3.4.24.20</ecNumber>
    </submittedName>
</protein>
<proteinExistence type="inferred from homology"/>
<feature type="chain" id="PRO_5031079108" evidence="8">
    <location>
        <begin position="25"/>
        <end position="354"/>
    </location>
</feature>
<name>A0A7W5FW53_9BURK</name>
<dbReference type="EC" id="3.4.24.20" evidence="10"/>
<dbReference type="EMBL" id="JACHXD010000012">
    <property type="protein sequence ID" value="MBB3120908.1"/>
    <property type="molecule type" value="Genomic_DNA"/>
</dbReference>
<dbReference type="RefSeq" id="WP_183442661.1">
    <property type="nucleotide sequence ID" value="NZ_JACHXD010000012.1"/>
</dbReference>
<evidence type="ECO:0000256" key="5">
    <source>
        <dbReference type="ARBA" id="ARBA00022801"/>
    </source>
</evidence>
<dbReference type="Proteomes" id="UP000541535">
    <property type="component" value="Unassembled WGS sequence"/>
</dbReference>
<comment type="caution">
    <text evidence="10">The sequence shown here is derived from an EMBL/GenBank/DDBJ whole genome shotgun (WGS) entry which is preliminary data.</text>
</comment>
<dbReference type="CDD" id="cd11306">
    <property type="entry name" value="M35_peptidyl-Lys"/>
    <property type="match status" value="1"/>
</dbReference>
<evidence type="ECO:0000259" key="9">
    <source>
        <dbReference type="SMART" id="SM01351"/>
    </source>
</evidence>
<evidence type="ECO:0000256" key="4">
    <source>
        <dbReference type="ARBA" id="ARBA00022723"/>
    </source>
</evidence>
<accession>A0A7W5FW53</accession>
<evidence type="ECO:0000313" key="10">
    <source>
        <dbReference type="EMBL" id="MBB3120908.1"/>
    </source>
</evidence>
<dbReference type="SUPFAM" id="SSF55486">
    <property type="entry name" value="Metalloproteases ('zincins'), catalytic domain"/>
    <property type="match status" value="1"/>
</dbReference>
<keyword evidence="7" id="KW-0482">Metalloprotease</keyword>
<evidence type="ECO:0000256" key="8">
    <source>
        <dbReference type="SAM" id="SignalP"/>
    </source>
</evidence>
<evidence type="ECO:0000313" key="11">
    <source>
        <dbReference type="Proteomes" id="UP000541535"/>
    </source>
</evidence>
<dbReference type="GO" id="GO:0046872">
    <property type="term" value="F:metal ion binding"/>
    <property type="evidence" value="ECO:0007669"/>
    <property type="project" value="UniProtKB-KW"/>
</dbReference>